<gene>
    <name evidence="1" type="ORF">WICPIJ_003582</name>
</gene>
<dbReference type="EMBL" id="JAEUBG010001988">
    <property type="protein sequence ID" value="KAH3685467.1"/>
    <property type="molecule type" value="Genomic_DNA"/>
</dbReference>
<keyword evidence="2" id="KW-1185">Reference proteome</keyword>
<sequence>MRVADVAAKPFELEDGSMFSGSTTESLAVAAADAADADAGLVAAAGWDNGSTDFSRMEAVEKDADGVTFGRNNLLVVVSAGFDESSLMLNSHKIMALMSLLLSSDGLEPLRVEAAEAAVDGVFGLLDAVGESLLDFGLSRLKGVGILWMLAAIEETPAAPKDFLNWISEKTTSNFFKDSSSEGPSLIRSISLVFLLRFLITWMWLETCFLVLNLPVV</sequence>
<accession>A0A9P8Q9E7</accession>
<proteinExistence type="predicted"/>
<evidence type="ECO:0000313" key="2">
    <source>
        <dbReference type="Proteomes" id="UP000774326"/>
    </source>
</evidence>
<organism evidence="1 2">
    <name type="scientific">Wickerhamomyces pijperi</name>
    <name type="common">Yeast</name>
    <name type="synonym">Pichia pijperi</name>
    <dbReference type="NCBI Taxonomy" id="599730"/>
    <lineage>
        <taxon>Eukaryota</taxon>
        <taxon>Fungi</taxon>
        <taxon>Dikarya</taxon>
        <taxon>Ascomycota</taxon>
        <taxon>Saccharomycotina</taxon>
        <taxon>Saccharomycetes</taxon>
        <taxon>Phaffomycetales</taxon>
        <taxon>Wickerhamomycetaceae</taxon>
        <taxon>Wickerhamomyces</taxon>
    </lineage>
</organism>
<protein>
    <submittedName>
        <fullName evidence="1">Uncharacterized protein</fullName>
    </submittedName>
</protein>
<name>A0A9P8Q9E7_WICPI</name>
<reference evidence="1" key="2">
    <citation type="submission" date="2021-01" db="EMBL/GenBank/DDBJ databases">
        <authorList>
            <person name="Schikora-Tamarit M.A."/>
        </authorList>
    </citation>
    <scope>NUCLEOTIDE SEQUENCE</scope>
    <source>
        <strain evidence="1">CBS2887</strain>
    </source>
</reference>
<reference evidence="1" key="1">
    <citation type="journal article" date="2021" name="Open Biol.">
        <title>Shared evolutionary footprints suggest mitochondrial oxidative damage underlies multiple complex I losses in fungi.</title>
        <authorList>
            <person name="Schikora-Tamarit M.A."/>
            <person name="Marcet-Houben M."/>
            <person name="Nosek J."/>
            <person name="Gabaldon T."/>
        </authorList>
    </citation>
    <scope>NUCLEOTIDE SEQUENCE</scope>
    <source>
        <strain evidence="1">CBS2887</strain>
    </source>
</reference>
<dbReference type="Proteomes" id="UP000774326">
    <property type="component" value="Unassembled WGS sequence"/>
</dbReference>
<comment type="caution">
    <text evidence="1">The sequence shown here is derived from an EMBL/GenBank/DDBJ whole genome shotgun (WGS) entry which is preliminary data.</text>
</comment>
<evidence type="ECO:0000313" key="1">
    <source>
        <dbReference type="EMBL" id="KAH3685467.1"/>
    </source>
</evidence>
<dbReference type="AlphaFoldDB" id="A0A9P8Q9E7"/>